<dbReference type="Proteomes" id="UP000315010">
    <property type="component" value="Unassembled WGS sequence"/>
</dbReference>
<keyword evidence="2" id="KW-0732">Signal</keyword>
<accession>A0A5C5Z2V9</accession>
<proteinExistence type="predicted"/>
<evidence type="ECO:0000256" key="2">
    <source>
        <dbReference type="SAM" id="SignalP"/>
    </source>
</evidence>
<dbReference type="AlphaFoldDB" id="A0A5C5Z2V9"/>
<evidence type="ECO:0000256" key="1">
    <source>
        <dbReference type="SAM" id="MobiDB-lite"/>
    </source>
</evidence>
<feature type="region of interest" description="Disordered" evidence="1">
    <location>
        <begin position="23"/>
        <end position="79"/>
    </location>
</feature>
<evidence type="ECO:0000313" key="4">
    <source>
        <dbReference type="Proteomes" id="UP000315010"/>
    </source>
</evidence>
<dbReference type="EMBL" id="SJPJ01000001">
    <property type="protein sequence ID" value="TWT81191.1"/>
    <property type="molecule type" value="Genomic_DNA"/>
</dbReference>
<feature type="compositionally biased region" description="Basic and acidic residues" evidence="1">
    <location>
        <begin position="35"/>
        <end position="46"/>
    </location>
</feature>
<dbReference type="PROSITE" id="PS51257">
    <property type="entry name" value="PROKAR_LIPOPROTEIN"/>
    <property type="match status" value="1"/>
</dbReference>
<evidence type="ECO:0008006" key="5">
    <source>
        <dbReference type="Google" id="ProtNLM"/>
    </source>
</evidence>
<sequence precursor="true">MRMVVFRIWGCFQCVVFAGCSASAHDGGRRQQSRKMPDTVAGKRPDNGFAGNYNQAASAKGSHESSHKAGLSKAHQGLE</sequence>
<comment type="caution">
    <text evidence="3">The sequence shown here is derived from an EMBL/GenBank/DDBJ whole genome shotgun (WGS) entry which is preliminary data.</text>
</comment>
<gene>
    <name evidence="3" type="ORF">CA13_26390</name>
</gene>
<protein>
    <recommendedName>
        <fullName evidence="5">Lipoprotein</fullName>
    </recommendedName>
</protein>
<keyword evidence="4" id="KW-1185">Reference proteome</keyword>
<feature type="signal peptide" evidence="2">
    <location>
        <begin position="1"/>
        <end position="18"/>
    </location>
</feature>
<name>A0A5C5Z2V9_9BACT</name>
<reference evidence="3 4" key="1">
    <citation type="submission" date="2019-02" db="EMBL/GenBank/DDBJ databases">
        <title>Deep-cultivation of Planctomycetes and their phenomic and genomic characterization uncovers novel biology.</title>
        <authorList>
            <person name="Wiegand S."/>
            <person name="Jogler M."/>
            <person name="Boedeker C."/>
            <person name="Pinto D."/>
            <person name="Vollmers J."/>
            <person name="Rivas-Marin E."/>
            <person name="Kohn T."/>
            <person name="Peeters S.H."/>
            <person name="Heuer A."/>
            <person name="Rast P."/>
            <person name="Oberbeckmann S."/>
            <person name="Bunk B."/>
            <person name="Jeske O."/>
            <person name="Meyerdierks A."/>
            <person name="Storesund J.E."/>
            <person name="Kallscheuer N."/>
            <person name="Luecker S."/>
            <person name="Lage O.M."/>
            <person name="Pohl T."/>
            <person name="Merkel B.J."/>
            <person name="Hornburger P."/>
            <person name="Mueller R.-W."/>
            <person name="Bruemmer F."/>
            <person name="Labrenz M."/>
            <person name="Spormann A.M."/>
            <person name="Op Den Camp H."/>
            <person name="Overmann J."/>
            <person name="Amann R."/>
            <person name="Jetten M.S.M."/>
            <person name="Mascher T."/>
            <person name="Medema M.H."/>
            <person name="Devos D.P."/>
            <person name="Kaster A.-K."/>
            <person name="Ovreas L."/>
            <person name="Rohde M."/>
            <person name="Galperin M.Y."/>
            <person name="Jogler C."/>
        </authorList>
    </citation>
    <scope>NUCLEOTIDE SEQUENCE [LARGE SCALE GENOMIC DNA]</scope>
    <source>
        <strain evidence="3 4">CA13</strain>
    </source>
</reference>
<feature type="chain" id="PRO_5023042792" description="Lipoprotein" evidence="2">
    <location>
        <begin position="19"/>
        <end position="79"/>
    </location>
</feature>
<evidence type="ECO:0000313" key="3">
    <source>
        <dbReference type="EMBL" id="TWT81191.1"/>
    </source>
</evidence>
<organism evidence="3 4">
    <name type="scientific">Novipirellula herctigrandis</name>
    <dbReference type="NCBI Taxonomy" id="2527986"/>
    <lineage>
        <taxon>Bacteria</taxon>
        <taxon>Pseudomonadati</taxon>
        <taxon>Planctomycetota</taxon>
        <taxon>Planctomycetia</taxon>
        <taxon>Pirellulales</taxon>
        <taxon>Pirellulaceae</taxon>
        <taxon>Novipirellula</taxon>
    </lineage>
</organism>